<dbReference type="GO" id="GO:0061630">
    <property type="term" value="F:ubiquitin protein ligase activity"/>
    <property type="evidence" value="ECO:0007669"/>
    <property type="project" value="InterPro"/>
</dbReference>
<feature type="compositionally biased region" description="Acidic residues" evidence="5">
    <location>
        <begin position="52"/>
        <end position="64"/>
    </location>
</feature>
<evidence type="ECO:0000256" key="3">
    <source>
        <dbReference type="ARBA" id="ARBA00022833"/>
    </source>
</evidence>
<keyword evidence="1" id="KW-0479">Metal-binding</keyword>
<feature type="compositionally biased region" description="Polar residues" evidence="5">
    <location>
        <begin position="74"/>
        <end position="89"/>
    </location>
</feature>
<dbReference type="GeneID" id="34525128"/>
<proteinExistence type="predicted"/>
<dbReference type="HOGENOM" id="CLU_081643_1_0_1"/>
<dbReference type="Proteomes" id="UP000006310">
    <property type="component" value="Chromosome 3"/>
</dbReference>
<dbReference type="GO" id="GO:0006511">
    <property type="term" value="P:ubiquitin-dependent protein catabolic process"/>
    <property type="evidence" value="ECO:0007669"/>
    <property type="project" value="TreeGrafter"/>
</dbReference>
<dbReference type="PROSITE" id="PS50089">
    <property type="entry name" value="ZF_RING_2"/>
    <property type="match status" value="1"/>
</dbReference>
<name>J7RIU3_HUIN7</name>
<dbReference type="PANTHER" id="PTHR47094:SF1">
    <property type="entry name" value="RING-TYPE E3 UBIQUITIN TRANSFERASE"/>
    <property type="match status" value="1"/>
</dbReference>
<dbReference type="PROSITE" id="PS00518">
    <property type="entry name" value="ZF_RING_1"/>
    <property type="match status" value="1"/>
</dbReference>
<organism evidence="7 8">
    <name type="scientific">Huiozyma naganishii (strain ATCC MYA-139 / BCRC 22969 / CBS 8797 / KCTC 17520 / NBRC 10181 / NCYC 3082 / Yp74L-3)</name>
    <name type="common">Yeast</name>
    <name type="synonym">Kazachstania naganishii</name>
    <dbReference type="NCBI Taxonomy" id="1071383"/>
    <lineage>
        <taxon>Eukaryota</taxon>
        <taxon>Fungi</taxon>
        <taxon>Dikarya</taxon>
        <taxon>Ascomycota</taxon>
        <taxon>Saccharomycotina</taxon>
        <taxon>Saccharomycetes</taxon>
        <taxon>Saccharomycetales</taxon>
        <taxon>Saccharomycetaceae</taxon>
        <taxon>Huiozyma</taxon>
    </lineage>
</organism>
<keyword evidence="2 4" id="KW-0863">Zinc-finger</keyword>
<evidence type="ECO:0000256" key="5">
    <source>
        <dbReference type="SAM" id="MobiDB-lite"/>
    </source>
</evidence>
<dbReference type="SUPFAM" id="SSF57850">
    <property type="entry name" value="RING/U-box"/>
    <property type="match status" value="1"/>
</dbReference>
<protein>
    <recommendedName>
        <fullName evidence="6">RING-type domain-containing protein</fullName>
    </recommendedName>
</protein>
<feature type="domain" description="RING-type" evidence="6">
    <location>
        <begin position="153"/>
        <end position="197"/>
    </location>
</feature>
<dbReference type="KEGG" id="kng:KNAG_0C03410"/>
<dbReference type="Gene3D" id="3.30.40.10">
    <property type="entry name" value="Zinc/RING finger domain, C3HC4 (zinc finger)"/>
    <property type="match status" value="1"/>
</dbReference>
<evidence type="ECO:0000313" key="8">
    <source>
        <dbReference type="Proteomes" id="UP000006310"/>
    </source>
</evidence>
<dbReference type="GO" id="GO:0032183">
    <property type="term" value="F:SUMO binding"/>
    <property type="evidence" value="ECO:0007669"/>
    <property type="project" value="TreeGrafter"/>
</dbReference>
<evidence type="ECO:0000256" key="2">
    <source>
        <dbReference type="ARBA" id="ARBA00022771"/>
    </source>
</evidence>
<keyword evidence="8" id="KW-1185">Reference proteome</keyword>
<dbReference type="GO" id="GO:0016567">
    <property type="term" value="P:protein ubiquitination"/>
    <property type="evidence" value="ECO:0007669"/>
    <property type="project" value="UniProtKB-UniPathway"/>
</dbReference>
<dbReference type="RefSeq" id="XP_022463694.1">
    <property type="nucleotide sequence ID" value="XM_022607060.1"/>
</dbReference>
<dbReference type="OMA" id="INFQNDA"/>
<dbReference type="PANTHER" id="PTHR47094">
    <property type="entry name" value="ELFLESS, ISOFORM B"/>
    <property type="match status" value="1"/>
</dbReference>
<evidence type="ECO:0000313" key="7">
    <source>
        <dbReference type="EMBL" id="CCK69448.1"/>
    </source>
</evidence>
<keyword evidence="3" id="KW-0862">Zinc</keyword>
<dbReference type="EMBL" id="HE978316">
    <property type="protein sequence ID" value="CCK69448.1"/>
    <property type="molecule type" value="Genomic_DNA"/>
</dbReference>
<evidence type="ECO:0000256" key="4">
    <source>
        <dbReference type="PROSITE-ProRule" id="PRU00175"/>
    </source>
</evidence>
<sequence length="219" mass="24416">MDSSDEDFIPRKRARLVREGALNDDSEASESSTDLGTNDDVPIYQESGSDSESVEVLEERDVDVENFNLDEAFKTTNGNGNGSADSPNAVQEPPMIDLDAEAQQQVVEIPDEDEDARNKDGDVGNDDVTRELRETQQNQKPPQSYKPLREYKCPICFDPPDVAMAAPCGHVFCCECLFNMVNNSRNRGNFGLCALCRSKVDFKRCKMIIVRKNKVSKPV</sequence>
<dbReference type="Pfam" id="PF00097">
    <property type="entry name" value="zf-C3HC4"/>
    <property type="match status" value="1"/>
</dbReference>
<dbReference type="InterPro" id="IPR018957">
    <property type="entry name" value="Znf_C3HC4_RING-type"/>
</dbReference>
<dbReference type="STRING" id="1071383.J7RIU3"/>
<evidence type="ECO:0000256" key="1">
    <source>
        <dbReference type="ARBA" id="ARBA00022723"/>
    </source>
</evidence>
<gene>
    <name evidence="7" type="primary">KNAG0C03410</name>
    <name evidence="7" type="ordered locus">KNAG_0C03410</name>
</gene>
<dbReference type="SMART" id="SM00184">
    <property type="entry name" value="RING"/>
    <property type="match status" value="1"/>
</dbReference>
<accession>J7RIU3</accession>
<reference evidence="8" key="2">
    <citation type="submission" date="2012-08" db="EMBL/GenBank/DDBJ databases">
        <title>Genome sequence of Kazachstania naganishii.</title>
        <authorList>
            <person name="Gordon J.L."/>
            <person name="Armisen D."/>
            <person name="Proux-Wera E."/>
            <person name="OhEigeartaigh S.S."/>
            <person name="Byrne K.P."/>
            <person name="Wolfe K.H."/>
        </authorList>
    </citation>
    <scope>NUCLEOTIDE SEQUENCE [LARGE SCALE GENOMIC DNA]</scope>
    <source>
        <strain evidence="8">ATCC MYA-139 / BCRC 22969 / CBS 8797 / CCRC 22969 / KCTC 17520 / NBRC 10181 / NCYC 3082</strain>
    </source>
</reference>
<dbReference type="GO" id="GO:0008270">
    <property type="term" value="F:zinc ion binding"/>
    <property type="evidence" value="ECO:0007669"/>
    <property type="project" value="UniProtKB-KW"/>
</dbReference>
<dbReference type="GO" id="GO:0140082">
    <property type="term" value="F:SUMO-ubiquitin ligase activity"/>
    <property type="evidence" value="ECO:0007669"/>
    <property type="project" value="TreeGrafter"/>
</dbReference>
<dbReference type="InterPro" id="IPR049627">
    <property type="entry name" value="SLX8"/>
</dbReference>
<dbReference type="AlphaFoldDB" id="J7RIU3"/>
<dbReference type="InterPro" id="IPR017907">
    <property type="entry name" value="Znf_RING_CS"/>
</dbReference>
<dbReference type="OrthoDB" id="6270329at2759"/>
<evidence type="ECO:0000259" key="6">
    <source>
        <dbReference type="PROSITE" id="PS50089"/>
    </source>
</evidence>
<dbReference type="InterPro" id="IPR001841">
    <property type="entry name" value="Znf_RING"/>
</dbReference>
<dbReference type="eggNOG" id="KOG2164">
    <property type="taxonomic scope" value="Eukaryota"/>
</dbReference>
<reference evidence="7 8" key="1">
    <citation type="journal article" date="2011" name="Proc. Natl. Acad. Sci. U.S.A.">
        <title>Evolutionary erosion of yeast sex chromosomes by mating-type switching accidents.</title>
        <authorList>
            <person name="Gordon J.L."/>
            <person name="Armisen D."/>
            <person name="Proux-Wera E."/>
            <person name="Oheigeartaigh S.S."/>
            <person name="Byrne K.P."/>
            <person name="Wolfe K.H."/>
        </authorList>
    </citation>
    <scope>NUCLEOTIDE SEQUENCE [LARGE SCALE GENOMIC DNA]</scope>
    <source>
        <strain evidence="8">ATCC MYA-139 / BCRC 22969 / CBS 8797 / CCRC 22969 / KCTC 17520 / NBRC 10181 / NCYC 3082</strain>
    </source>
</reference>
<dbReference type="UniPathway" id="UPA00143"/>
<dbReference type="GO" id="GO:0033768">
    <property type="term" value="C:SUMO-targeted ubiquitin ligase complex"/>
    <property type="evidence" value="ECO:0007669"/>
    <property type="project" value="TreeGrafter"/>
</dbReference>
<feature type="region of interest" description="Disordered" evidence="5">
    <location>
        <begin position="1"/>
        <end position="92"/>
    </location>
</feature>
<dbReference type="InterPro" id="IPR013083">
    <property type="entry name" value="Znf_RING/FYVE/PHD"/>
</dbReference>